<comment type="caution">
    <text evidence="3">The sequence shown here is derived from an EMBL/GenBank/DDBJ whole genome shotgun (WGS) entry which is preliminary data.</text>
</comment>
<feature type="region of interest" description="Disordered" evidence="1">
    <location>
        <begin position="1"/>
        <end position="76"/>
    </location>
</feature>
<proteinExistence type="predicted"/>
<dbReference type="RefSeq" id="WP_138248802.1">
    <property type="nucleotide sequence ID" value="NZ_AP022616.1"/>
</dbReference>
<dbReference type="Proteomes" id="UP000309984">
    <property type="component" value="Unassembled WGS sequence"/>
</dbReference>
<keyword evidence="2" id="KW-0812">Transmembrane</keyword>
<dbReference type="AlphaFoldDB" id="A0A7I7ZP11"/>
<dbReference type="SUPFAM" id="SSF81995">
    <property type="entry name" value="beta-sandwich domain of Sec23/24"/>
    <property type="match status" value="1"/>
</dbReference>
<evidence type="ECO:0000256" key="2">
    <source>
        <dbReference type="SAM" id="Phobius"/>
    </source>
</evidence>
<feature type="compositionally biased region" description="Gly residues" evidence="1">
    <location>
        <begin position="27"/>
        <end position="47"/>
    </location>
</feature>
<evidence type="ECO:0000313" key="4">
    <source>
        <dbReference type="Proteomes" id="UP000309984"/>
    </source>
</evidence>
<sequence length="226" mass="23333">MTYPPPGSPGPQPWQPAPGYPPAGYGQAPGYGQPAGYGQPPGYGQTPGYGQAPGYPMGPGYGQAPGFPPGPGYPGAPTPNNNKKFLIGGLALLAVIGIVIGVVVWTSGSGGGLSALGGNSDEDQIRSLMSDPTALKDHRCEADAKFFSKFPGLADGKKAPVGPKVKVTVNSVDVTGEHATVNVTTRAESGREASATVYFRKEGGEWKYCLTDSPEMKKLQQLPGMK</sequence>
<reference evidence="3 4" key="1">
    <citation type="submission" date="2018-01" db="EMBL/GenBank/DDBJ databases">
        <title>Comparative genomics of Mycobacterium mucogenicum and Mycobacterium neoaurum clade members emphasizing tRNA and non-coding RNA.</title>
        <authorList>
            <person name="Behra P.R.K."/>
            <person name="Pettersson B.M.F."/>
            <person name="Das S."/>
            <person name="Dasgupta S."/>
            <person name="Kirsebom L.A."/>
        </authorList>
    </citation>
    <scope>NUCLEOTIDE SEQUENCE [LARGE SCALE GENOMIC DNA]</scope>
    <source>
        <strain evidence="3 4">DSM 45104</strain>
    </source>
</reference>
<accession>A0A7I7ZP11</accession>
<protein>
    <submittedName>
        <fullName evidence="3">Uncharacterized protein</fullName>
    </submittedName>
</protein>
<evidence type="ECO:0000256" key="1">
    <source>
        <dbReference type="SAM" id="MobiDB-lite"/>
    </source>
</evidence>
<keyword evidence="2" id="KW-0472">Membrane</keyword>
<keyword evidence="2" id="KW-1133">Transmembrane helix</keyword>
<gene>
    <name evidence="3" type="ORF">C1S79_09690</name>
</gene>
<dbReference type="EMBL" id="POTM01000027">
    <property type="protein sequence ID" value="TLH69872.1"/>
    <property type="molecule type" value="Genomic_DNA"/>
</dbReference>
<evidence type="ECO:0000313" key="3">
    <source>
        <dbReference type="EMBL" id="TLH69872.1"/>
    </source>
</evidence>
<name>A0A7I7ZP11_9MYCO</name>
<keyword evidence="4" id="KW-1185">Reference proteome</keyword>
<organism evidence="3 4">
    <name type="scientific">Mycolicibacterium phocaicum</name>
    <dbReference type="NCBI Taxonomy" id="319706"/>
    <lineage>
        <taxon>Bacteria</taxon>
        <taxon>Bacillati</taxon>
        <taxon>Actinomycetota</taxon>
        <taxon>Actinomycetes</taxon>
        <taxon>Mycobacteriales</taxon>
        <taxon>Mycobacteriaceae</taxon>
        <taxon>Mycolicibacterium</taxon>
    </lineage>
</organism>
<feature type="compositionally biased region" description="Pro residues" evidence="1">
    <location>
        <begin position="66"/>
        <end position="76"/>
    </location>
</feature>
<feature type="transmembrane region" description="Helical" evidence="2">
    <location>
        <begin position="85"/>
        <end position="105"/>
    </location>
</feature>
<feature type="compositionally biased region" description="Pro residues" evidence="1">
    <location>
        <begin position="1"/>
        <end position="21"/>
    </location>
</feature>